<dbReference type="GO" id="GO:0005789">
    <property type="term" value="C:endoplasmic reticulum membrane"/>
    <property type="evidence" value="ECO:0007669"/>
    <property type="project" value="UniProtKB-SubCell"/>
</dbReference>
<comment type="catalytic activity">
    <reaction evidence="30">
        <text>heptan-4-one + NADPH + O2 + H(+) = propyl butanoate + NADP(+) + H2O</text>
        <dbReference type="Rhea" id="RHEA:54852"/>
        <dbReference type="ChEBI" id="CHEBI:15377"/>
        <dbReference type="ChEBI" id="CHEBI:15378"/>
        <dbReference type="ChEBI" id="CHEBI:15379"/>
        <dbReference type="ChEBI" id="CHEBI:57783"/>
        <dbReference type="ChEBI" id="CHEBI:58349"/>
        <dbReference type="ChEBI" id="CHEBI:89484"/>
        <dbReference type="ChEBI" id="CHEBI:89719"/>
    </reaction>
    <physiologicalReaction direction="left-to-right" evidence="30">
        <dbReference type="Rhea" id="RHEA:54853"/>
    </physiologicalReaction>
</comment>
<evidence type="ECO:0000256" key="14">
    <source>
        <dbReference type="ARBA" id="ARBA00023002"/>
    </source>
</evidence>
<evidence type="ECO:0000256" key="20">
    <source>
        <dbReference type="ARBA" id="ARBA00047338"/>
    </source>
</evidence>
<evidence type="ECO:0000256" key="18">
    <source>
        <dbReference type="ARBA" id="ARBA00045722"/>
    </source>
</evidence>
<evidence type="ECO:0000256" key="8">
    <source>
        <dbReference type="ARBA" id="ARBA00022692"/>
    </source>
</evidence>
<evidence type="ECO:0000256" key="17">
    <source>
        <dbReference type="ARBA" id="ARBA00023136"/>
    </source>
</evidence>
<evidence type="ECO:0000256" key="24">
    <source>
        <dbReference type="ARBA" id="ARBA00047864"/>
    </source>
</evidence>
<evidence type="ECO:0000256" key="12">
    <source>
        <dbReference type="ARBA" id="ARBA00022857"/>
    </source>
</evidence>
<dbReference type="PRINTS" id="PR01125">
    <property type="entry name" value="FMOXYGENASE5"/>
</dbReference>
<comment type="catalytic activity">
    <reaction evidence="32">
        <text>octan-3-one + NADPH + O2 + H(+) = pentyl propanoate + NADP(+) + H2O</text>
        <dbReference type="Rhea" id="RHEA:54840"/>
        <dbReference type="ChEBI" id="CHEBI:15377"/>
        <dbReference type="ChEBI" id="CHEBI:15378"/>
        <dbReference type="ChEBI" id="CHEBI:15379"/>
        <dbReference type="ChEBI" id="CHEBI:57783"/>
        <dbReference type="ChEBI" id="CHEBI:58349"/>
        <dbReference type="ChEBI" id="CHEBI:80946"/>
        <dbReference type="ChEBI" id="CHEBI:87373"/>
    </reaction>
    <physiologicalReaction direction="left-to-right" evidence="32">
        <dbReference type="Rhea" id="RHEA:54841"/>
    </physiologicalReaction>
</comment>
<keyword evidence="8" id="KW-0812">Transmembrane</keyword>
<keyword evidence="5" id="KW-0488">Methylation</keyword>
<evidence type="ECO:0000256" key="23">
    <source>
        <dbReference type="ARBA" id="ARBA00047855"/>
    </source>
</evidence>
<keyword evidence="15 33" id="KW-0503">Monooxygenase</keyword>
<organism evidence="34 35">
    <name type="scientific">Anguilla anguilla</name>
    <name type="common">European freshwater eel</name>
    <name type="synonym">Muraena anguilla</name>
    <dbReference type="NCBI Taxonomy" id="7936"/>
    <lineage>
        <taxon>Eukaryota</taxon>
        <taxon>Metazoa</taxon>
        <taxon>Chordata</taxon>
        <taxon>Craniata</taxon>
        <taxon>Vertebrata</taxon>
        <taxon>Euteleostomi</taxon>
        <taxon>Actinopterygii</taxon>
        <taxon>Neopterygii</taxon>
        <taxon>Teleostei</taxon>
        <taxon>Anguilliformes</taxon>
        <taxon>Anguillidae</taxon>
        <taxon>Anguilla</taxon>
    </lineage>
</organism>
<dbReference type="PRINTS" id="PR00370">
    <property type="entry name" value="FMOXYGENASE"/>
</dbReference>
<keyword evidence="13" id="KW-1133">Transmembrane helix</keyword>
<comment type="catalytic activity">
    <reaction evidence="26">
        <text>hypotaurine + NADPH + O2 + H(+) = taurine + NADP(+) + H2O</text>
        <dbReference type="Rhea" id="RHEA:69819"/>
        <dbReference type="ChEBI" id="CHEBI:15377"/>
        <dbReference type="ChEBI" id="CHEBI:15378"/>
        <dbReference type="ChEBI" id="CHEBI:15379"/>
        <dbReference type="ChEBI" id="CHEBI:57783"/>
        <dbReference type="ChEBI" id="CHEBI:57853"/>
        <dbReference type="ChEBI" id="CHEBI:58349"/>
        <dbReference type="ChEBI" id="CHEBI:507393"/>
        <dbReference type="EC" id="1.14.13.8"/>
    </reaction>
    <physiologicalReaction direction="left-to-right" evidence="26">
        <dbReference type="Rhea" id="RHEA:69820"/>
    </physiologicalReaction>
</comment>
<dbReference type="Proteomes" id="UP001044222">
    <property type="component" value="Unassembled WGS sequence"/>
</dbReference>
<keyword evidence="7 33" id="KW-0285">Flavoprotein</keyword>
<evidence type="ECO:0000256" key="32">
    <source>
        <dbReference type="ARBA" id="ARBA00049475"/>
    </source>
</evidence>
<evidence type="ECO:0000256" key="27">
    <source>
        <dbReference type="ARBA" id="ARBA00048088"/>
    </source>
</evidence>
<dbReference type="GO" id="GO:0050660">
    <property type="term" value="F:flavin adenine dinucleotide binding"/>
    <property type="evidence" value="ECO:0007669"/>
    <property type="project" value="InterPro"/>
</dbReference>
<dbReference type="InterPro" id="IPR020946">
    <property type="entry name" value="Flavin_mOase-like"/>
</dbReference>
<dbReference type="FunFam" id="3.50.50.60:FF:000042">
    <property type="entry name" value="Dimethylaniline monooxygenase [N-oxide-forming]"/>
    <property type="match status" value="1"/>
</dbReference>
<keyword evidence="16" id="KW-0443">Lipid metabolism</keyword>
<dbReference type="FunFam" id="3.50.50.60:FF:000159">
    <property type="entry name" value="Dimethylaniline monooxygenase [N-oxide-forming]"/>
    <property type="match status" value="1"/>
</dbReference>
<dbReference type="PANTHER" id="PTHR23023">
    <property type="entry name" value="DIMETHYLANILINE MONOOXYGENASE"/>
    <property type="match status" value="1"/>
</dbReference>
<comment type="catalytic activity">
    <reaction evidence="23">
        <text>sulcatone + NADPH + O2 + H(+) = 4-methylpent-3-en-1-yl acetate + NADP(+) + H2O</text>
        <dbReference type="Rhea" id="RHEA:54864"/>
        <dbReference type="ChEBI" id="CHEBI:15377"/>
        <dbReference type="ChEBI" id="CHEBI:15378"/>
        <dbReference type="ChEBI" id="CHEBI:15379"/>
        <dbReference type="ChEBI" id="CHEBI:16310"/>
        <dbReference type="ChEBI" id="CHEBI:57783"/>
        <dbReference type="ChEBI" id="CHEBI:58349"/>
        <dbReference type="ChEBI" id="CHEBI:138373"/>
    </reaction>
    <physiologicalReaction direction="left-to-right" evidence="23">
        <dbReference type="Rhea" id="RHEA:54865"/>
    </physiologicalReaction>
</comment>
<dbReference type="FunFam" id="3.50.50.60:FF:000409">
    <property type="entry name" value="Dimethylaniline monooxygenase [N-oxide-forming]"/>
    <property type="match status" value="1"/>
</dbReference>
<evidence type="ECO:0000256" key="21">
    <source>
        <dbReference type="ARBA" id="ARBA00047426"/>
    </source>
</evidence>
<comment type="catalytic activity">
    <reaction evidence="22">
        <text>heptan-2-one + NADPH + O2 + H(+) = pentyl acetate + NADP(+) + H2O</text>
        <dbReference type="Rhea" id="RHEA:54836"/>
        <dbReference type="ChEBI" id="CHEBI:5672"/>
        <dbReference type="ChEBI" id="CHEBI:15377"/>
        <dbReference type="ChEBI" id="CHEBI:15378"/>
        <dbReference type="ChEBI" id="CHEBI:15379"/>
        <dbReference type="ChEBI" id="CHEBI:57783"/>
        <dbReference type="ChEBI" id="CHEBI:58349"/>
        <dbReference type="ChEBI" id="CHEBI:87362"/>
    </reaction>
    <physiologicalReaction direction="left-to-right" evidence="22">
        <dbReference type="Rhea" id="RHEA:54837"/>
    </physiologicalReaction>
</comment>
<evidence type="ECO:0000256" key="16">
    <source>
        <dbReference type="ARBA" id="ARBA00023098"/>
    </source>
</evidence>
<dbReference type="EMBL" id="JAFIRN010000004">
    <property type="protein sequence ID" value="KAG5850020.1"/>
    <property type="molecule type" value="Genomic_DNA"/>
</dbReference>
<dbReference type="GO" id="GO:0050661">
    <property type="term" value="F:NADP binding"/>
    <property type="evidence" value="ECO:0007669"/>
    <property type="project" value="InterPro"/>
</dbReference>
<dbReference type="Gene3D" id="3.50.50.60">
    <property type="entry name" value="FAD/NAD(P)-binding domain"/>
    <property type="match status" value="4"/>
</dbReference>
<evidence type="ECO:0000256" key="25">
    <source>
        <dbReference type="ARBA" id="ARBA00047977"/>
    </source>
</evidence>
<evidence type="ECO:0000256" key="30">
    <source>
        <dbReference type="ARBA" id="ARBA00048990"/>
    </source>
</evidence>
<evidence type="ECO:0000256" key="26">
    <source>
        <dbReference type="ARBA" id="ARBA00048041"/>
    </source>
</evidence>
<evidence type="ECO:0000313" key="34">
    <source>
        <dbReference type="EMBL" id="KAG5850020.1"/>
    </source>
</evidence>
<evidence type="ECO:0000256" key="10">
    <source>
        <dbReference type="ARBA" id="ARBA00022827"/>
    </source>
</evidence>
<evidence type="ECO:0000256" key="3">
    <source>
        <dbReference type="ARBA" id="ARBA00004524"/>
    </source>
</evidence>
<comment type="catalytic activity">
    <reaction evidence="31">
        <text>N,N-dimethylaniline + NADPH + O2 + H(+) = N,N-dimethylaniline N-oxide + NADP(+) + H2O</text>
        <dbReference type="Rhea" id="RHEA:24468"/>
        <dbReference type="ChEBI" id="CHEBI:15377"/>
        <dbReference type="ChEBI" id="CHEBI:15378"/>
        <dbReference type="ChEBI" id="CHEBI:15379"/>
        <dbReference type="ChEBI" id="CHEBI:16269"/>
        <dbReference type="ChEBI" id="CHEBI:17735"/>
        <dbReference type="ChEBI" id="CHEBI:57783"/>
        <dbReference type="ChEBI" id="CHEBI:58349"/>
        <dbReference type="EC" id="1.14.13.8"/>
    </reaction>
    <physiologicalReaction direction="left-to-right" evidence="31">
        <dbReference type="Rhea" id="RHEA:24469"/>
    </physiologicalReaction>
</comment>
<reference evidence="34" key="1">
    <citation type="submission" date="2021-01" db="EMBL/GenBank/DDBJ databases">
        <title>A chromosome-scale assembly of European eel, Anguilla anguilla.</title>
        <authorList>
            <person name="Henkel C."/>
            <person name="Jong-Raadsen S.A."/>
            <person name="Dufour S."/>
            <person name="Weltzien F.-A."/>
            <person name="Palstra A.P."/>
            <person name="Pelster B."/>
            <person name="Spaink H.P."/>
            <person name="Van Den Thillart G.E."/>
            <person name="Jansen H."/>
            <person name="Zahm M."/>
            <person name="Klopp C."/>
            <person name="Cedric C."/>
            <person name="Louis A."/>
            <person name="Berthelot C."/>
            <person name="Parey E."/>
            <person name="Roest Crollius H."/>
            <person name="Montfort J."/>
            <person name="Robinson-Rechavi M."/>
            <person name="Bucao C."/>
            <person name="Bouchez O."/>
            <person name="Gislard M."/>
            <person name="Lluch J."/>
            <person name="Milhes M."/>
            <person name="Lampietro C."/>
            <person name="Lopez Roques C."/>
            <person name="Donnadieu C."/>
            <person name="Braasch I."/>
            <person name="Desvignes T."/>
            <person name="Postlethwait J."/>
            <person name="Bobe J."/>
            <person name="Guiguen Y."/>
            <person name="Dirks R."/>
        </authorList>
    </citation>
    <scope>NUCLEOTIDE SEQUENCE</scope>
    <source>
        <strain evidence="34">Tag_6206</strain>
        <tissue evidence="34">Liver</tissue>
    </source>
</reference>
<comment type="catalytic activity">
    <reaction evidence="20">
        <text>hypotaurine + NADH + O2 + H(+) = taurine + NAD(+) + H2O</text>
        <dbReference type="Rhea" id="RHEA:74111"/>
        <dbReference type="ChEBI" id="CHEBI:15377"/>
        <dbReference type="ChEBI" id="CHEBI:15378"/>
        <dbReference type="ChEBI" id="CHEBI:15379"/>
        <dbReference type="ChEBI" id="CHEBI:57540"/>
        <dbReference type="ChEBI" id="CHEBI:57853"/>
        <dbReference type="ChEBI" id="CHEBI:57945"/>
        <dbReference type="ChEBI" id="CHEBI:507393"/>
        <dbReference type="EC" id="1.14.13.8"/>
    </reaction>
    <physiologicalReaction direction="left-to-right" evidence="20">
        <dbReference type="Rhea" id="RHEA:74112"/>
    </physiologicalReaction>
</comment>
<dbReference type="SUPFAM" id="SSF51905">
    <property type="entry name" value="FAD/NAD(P)-binding domain"/>
    <property type="match status" value="4"/>
</dbReference>
<comment type="catalytic activity">
    <reaction evidence="29">
        <text>(2E)-geranial + NADPH + O2 + H(+) = (1E)-2,6-dimethylhepta-1,5-dien-1-yl formate + NADP(+) + H2O</text>
        <dbReference type="Rhea" id="RHEA:54860"/>
        <dbReference type="ChEBI" id="CHEBI:15377"/>
        <dbReference type="ChEBI" id="CHEBI:15378"/>
        <dbReference type="ChEBI" id="CHEBI:15379"/>
        <dbReference type="ChEBI" id="CHEBI:16980"/>
        <dbReference type="ChEBI" id="CHEBI:57783"/>
        <dbReference type="ChEBI" id="CHEBI:58349"/>
        <dbReference type="ChEBI" id="CHEBI:138375"/>
    </reaction>
    <physiologicalReaction direction="left-to-right" evidence="29">
        <dbReference type="Rhea" id="RHEA:54861"/>
    </physiologicalReaction>
</comment>
<keyword evidence="9" id="KW-0256">Endoplasmic reticulum</keyword>
<comment type="subcellular location">
    <subcellularLocation>
        <location evidence="2">Endoplasmic reticulum membrane</location>
        <topology evidence="2">Single-pass membrane protein</topology>
    </subcellularLocation>
    <subcellularLocation>
        <location evidence="3">Microsome membrane</location>
    </subcellularLocation>
</comment>
<evidence type="ECO:0000256" key="5">
    <source>
        <dbReference type="ARBA" id="ARBA00022481"/>
    </source>
</evidence>
<evidence type="ECO:0000256" key="31">
    <source>
        <dbReference type="ARBA" id="ARBA00049443"/>
    </source>
</evidence>
<sequence length="1146" mass="128553">MTRRVAVIGAGCSGLACIKCCLDEGLVPVCFESSDDIGGLWRYKEKPEPGRSNIYRSLICNSSKEMLSYSDFPPPAEFPNNMHHSQLLQYLQLYVEHFDLLQHIQFQTTVSCVKQGPDFSRSGQWVVETEKKGSGKESHIFDAVMVCTGHYTQPHLPLKDFPGISTFAGKYFHSWEYGFAEDLQGKRIVVVGIGNSGGDIAADSSRVAEQVYLSTRRGAWVVSRIGDDGLPADFMQGARLSMLVQRYLPSWADKCTAQTVNQHLNHRLYGLLPSHGFSKQIPVVNDDLPGRIISGRVVVKPNVKEFRGSSVVFEDGTVVDKVDVVVFATGYNYDFPFLPSSLKAKAGYRMSLYKHVFPPSLECPTLAVIGFIHGLGAIIPLAEMQARWATRVFQGLQKLPPQKRMLLDIEKETREMHQRFACSKRNPLQVEYIPYMDDLARQVGVLPNFLGLLLRDPRLGLSVLLGPCTPYQYRLRGPGRWEGARQAILTQWERVTRPFKTRPVPEAQASAAPLLLTVSCAALLLAAVYSQRKTPAILPDPAAVLNRLCSLPGIIILPSEAEVCILQRLTLVGSSLHRSILIEVPARSTMARRVAVIGAGSSGLACIKCCLDEGLVPVCFESSDDIGGLWRYKENPESDRASIYHSVIINTSKEMMCFSDFPIPAEFPNYMHNSLIMDYFRMYAEHFQLTRHVRFQTSVCSVNQRPDFSQSGQWDVVTENREGRKEKHIFDAVMICIGHHVYPNMPLKDFPGIETFKGTYFHSRDYKTPEEWRGKRVVVIGIGNSGGDIAVELSRVTKQLFLSTRRGAWILNRVGDNGFPLDISFNRVLNLLRVILPFSLLCRLGESRLNQRFNHKLYALQPKHRLFSQHPTVNDELPNRILSGTVCVKPNVCQFQGSSVVFEDGTVEEDIDLVVFATGYSFSYPFLSSSVLGVTENRASLYKYVFPPELERPTLAIIGLVQPLGAIMPVAEMQARWAARVFKGLNKLPPKDAMLKDIKEKAETMAKRYVTSPRHTIQVDYVPYMDELAREVGVRPNFLGLLLRDPRVGLSVLLGPCTPYQFRLRGPGRWEGARQAILTQWERVAKPMKTRPVPECPRSSTLSLLLPVSVATLLLAVLYIKKNNLTVLQDSANSLLDSWKMYFAVP</sequence>
<dbReference type="InterPro" id="IPR000960">
    <property type="entry name" value="Flavin_mOase"/>
</dbReference>
<comment type="catalytic activity">
    <reaction evidence="24">
        <text>NADPH + O2 + H(+) = H2O2 + NADP(+)</text>
        <dbReference type="Rhea" id="RHEA:11260"/>
        <dbReference type="ChEBI" id="CHEBI:15378"/>
        <dbReference type="ChEBI" id="CHEBI:15379"/>
        <dbReference type="ChEBI" id="CHEBI:16240"/>
        <dbReference type="ChEBI" id="CHEBI:57783"/>
        <dbReference type="ChEBI" id="CHEBI:58349"/>
        <dbReference type="EC" id="1.6.3.1"/>
    </reaction>
    <physiologicalReaction direction="left-to-right" evidence="24">
        <dbReference type="Rhea" id="RHEA:11261"/>
    </physiologicalReaction>
</comment>
<keyword evidence="14 33" id="KW-0560">Oxidoreductase</keyword>
<keyword evidence="11" id="KW-0492">Microsome</keyword>
<dbReference type="InterPro" id="IPR050346">
    <property type="entry name" value="FMO-like"/>
</dbReference>
<keyword evidence="6" id="KW-0597">Phosphoprotein</keyword>
<evidence type="ECO:0000256" key="22">
    <source>
        <dbReference type="ARBA" id="ARBA00047574"/>
    </source>
</evidence>
<dbReference type="EC" id="1.-.-.-" evidence="33"/>
<evidence type="ECO:0000256" key="7">
    <source>
        <dbReference type="ARBA" id="ARBA00022630"/>
    </source>
</evidence>
<comment type="catalytic activity">
    <reaction evidence="27">
        <text>trimethylamine + NADPH + O2 = trimethylamine N-oxide + NADP(+) + H2O</text>
        <dbReference type="Rhea" id="RHEA:31979"/>
        <dbReference type="ChEBI" id="CHEBI:15377"/>
        <dbReference type="ChEBI" id="CHEBI:15379"/>
        <dbReference type="ChEBI" id="CHEBI:15724"/>
        <dbReference type="ChEBI" id="CHEBI:57783"/>
        <dbReference type="ChEBI" id="CHEBI:58349"/>
        <dbReference type="ChEBI" id="CHEBI:58389"/>
        <dbReference type="EC" id="1.14.13.148"/>
    </reaction>
    <physiologicalReaction direction="left-to-right" evidence="27">
        <dbReference type="Rhea" id="RHEA:31980"/>
    </physiologicalReaction>
</comment>
<protein>
    <recommendedName>
        <fullName evidence="33">Flavin-containing monooxygenase</fullName>
        <ecNumber evidence="33">1.-.-.-</ecNumber>
    </recommendedName>
</protein>
<dbReference type="FunFam" id="3.50.50.60:FF:000073">
    <property type="entry name" value="Dimethylaniline monooxygenase [N-oxide-forming]"/>
    <property type="match status" value="1"/>
</dbReference>
<keyword evidence="17" id="KW-0472">Membrane</keyword>
<name>A0A9D3S0E9_ANGAN</name>
<comment type="caution">
    <text evidence="34">The sequence shown here is derived from an EMBL/GenBank/DDBJ whole genome shotgun (WGS) entry which is preliminary data.</text>
</comment>
<comment type="function">
    <text evidence="19">Broad spectrum monooxygenase that catalyzes the oxygenation of a wide variety of nitrogen- and sulfur-containing compounds including xenobiotics. Catalyzes the S-oxygenation of hypotaurine to produce taurine, an organic osmolyte involved in cell volume regulation as well as a variety of cytoprotective and developmental processes. In vitro, catalyzes the N-oxygenation of trimethylamine (TMA) to produce trimethylamine N-oxide (TMAO) and could therefore participate to the detoxification of this compound that is generated by the action of gut microbiota from dietary precursors such as choline, choline containing compounds, betaine or L-carnitine.</text>
</comment>
<comment type="similarity">
    <text evidence="4 33">Belongs to the FMO family.</text>
</comment>
<evidence type="ECO:0000256" key="6">
    <source>
        <dbReference type="ARBA" id="ARBA00022553"/>
    </source>
</evidence>
<evidence type="ECO:0000313" key="35">
    <source>
        <dbReference type="Proteomes" id="UP001044222"/>
    </source>
</evidence>
<dbReference type="PROSITE" id="PS51257">
    <property type="entry name" value="PROKAR_LIPOPROTEIN"/>
    <property type="match status" value="1"/>
</dbReference>
<dbReference type="GO" id="GO:0004499">
    <property type="term" value="F:N,N-dimethylaniline monooxygenase activity"/>
    <property type="evidence" value="ECO:0007669"/>
    <property type="project" value="InterPro"/>
</dbReference>
<evidence type="ECO:0000256" key="1">
    <source>
        <dbReference type="ARBA" id="ARBA00001974"/>
    </source>
</evidence>
<evidence type="ECO:0000256" key="4">
    <source>
        <dbReference type="ARBA" id="ARBA00009183"/>
    </source>
</evidence>
<dbReference type="AlphaFoldDB" id="A0A9D3S0E9"/>
<keyword evidence="12" id="KW-0521">NADP</keyword>
<evidence type="ECO:0000256" key="9">
    <source>
        <dbReference type="ARBA" id="ARBA00022824"/>
    </source>
</evidence>
<dbReference type="GO" id="GO:0006629">
    <property type="term" value="P:lipid metabolic process"/>
    <property type="evidence" value="ECO:0007669"/>
    <property type="project" value="UniProtKB-KW"/>
</dbReference>
<dbReference type="InterPro" id="IPR002257">
    <property type="entry name" value="Flavin_mOase_5"/>
</dbReference>
<comment type="function">
    <text evidence="18">Acts as a Baeyer-Villiger monooxygenase on a broad range of substrates. Catalyzes the insertion of an oxygen atom into a carbon-carbon bond adjacent to a carbonyl, which converts ketones to esters. Active on diverse carbonyl compounds, whereas soft nucleophiles are mostly non- or poorly reactive. In contrast with other forms of FMO it is non- or poorly active on 'classical' substrates such as drugs, pesticides, and dietary components containing soft nucleophilic heteroatoms. Able to oxidize drug molecules bearing a carbonyl group on an aliphatic chain, such as nabumetone and pentoxifylline. Also, in the absence of substrates, shows slow but yet significant NADPH oxidase activity. Acts as a positive modulator of cholesterol biosynthesis as well as glucose homeostasis, promoting metabolic aging via pleiotropic effects.</text>
</comment>
<accession>A0A9D3S0E9</accession>
<evidence type="ECO:0000256" key="15">
    <source>
        <dbReference type="ARBA" id="ARBA00023033"/>
    </source>
</evidence>
<comment type="cofactor">
    <cofactor evidence="1 33">
        <name>FAD</name>
        <dbReference type="ChEBI" id="CHEBI:57692"/>
    </cofactor>
</comment>
<evidence type="ECO:0000256" key="11">
    <source>
        <dbReference type="ARBA" id="ARBA00022848"/>
    </source>
</evidence>
<keyword evidence="35" id="KW-1185">Reference proteome</keyword>
<evidence type="ECO:0000256" key="19">
    <source>
        <dbReference type="ARBA" id="ARBA00045957"/>
    </source>
</evidence>
<gene>
    <name evidence="34" type="ORF">ANANG_G00077840</name>
</gene>
<evidence type="ECO:0000256" key="33">
    <source>
        <dbReference type="RuleBase" id="RU361177"/>
    </source>
</evidence>
<evidence type="ECO:0000256" key="29">
    <source>
        <dbReference type="ARBA" id="ARBA00048989"/>
    </source>
</evidence>
<comment type="catalytic activity">
    <reaction evidence="28">
        <text>octan-3-one + NADPH + O2 + H(+) = ethyl hexanoate + NADP(+) + H2O</text>
        <dbReference type="Rhea" id="RHEA:54856"/>
        <dbReference type="ChEBI" id="CHEBI:15377"/>
        <dbReference type="ChEBI" id="CHEBI:15378"/>
        <dbReference type="ChEBI" id="CHEBI:15379"/>
        <dbReference type="ChEBI" id="CHEBI:57783"/>
        <dbReference type="ChEBI" id="CHEBI:58349"/>
        <dbReference type="ChEBI" id="CHEBI:80946"/>
        <dbReference type="ChEBI" id="CHEBI:86055"/>
    </reaction>
    <physiologicalReaction direction="left-to-right" evidence="28">
        <dbReference type="Rhea" id="RHEA:54857"/>
    </physiologicalReaction>
</comment>
<evidence type="ECO:0000256" key="28">
    <source>
        <dbReference type="ARBA" id="ARBA00048459"/>
    </source>
</evidence>
<comment type="catalytic activity">
    <reaction evidence="21">
        <text>hexan-3-one + NADPH + O2 + H(+) = propyl propanoate + NADP(+) + H2O</text>
        <dbReference type="Rhea" id="RHEA:54848"/>
        <dbReference type="ChEBI" id="CHEBI:15377"/>
        <dbReference type="ChEBI" id="CHEBI:15378"/>
        <dbReference type="ChEBI" id="CHEBI:15379"/>
        <dbReference type="ChEBI" id="CHEBI:57783"/>
        <dbReference type="ChEBI" id="CHEBI:58349"/>
        <dbReference type="ChEBI" id="CHEBI:89828"/>
        <dbReference type="ChEBI" id="CHEBI:89891"/>
    </reaction>
    <physiologicalReaction direction="left-to-right" evidence="21">
        <dbReference type="Rhea" id="RHEA:54849"/>
    </physiologicalReaction>
</comment>
<keyword evidence="10 33" id="KW-0274">FAD</keyword>
<dbReference type="Pfam" id="PF00743">
    <property type="entry name" value="FMO-like"/>
    <property type="match status" value="2"/>
</dbReference>
<dbReference type="InterPro" id="IPR036188">
    <property type="entry name" value="FAD/NAD-bd_sf"/>
</dbReference>
<dbReference type="GO" id="GO:0016174">
    <property type="term" value="F:NAD(P)H oxidase H2O2-forming activity"/>
    <property type="evidence" value="ECO:0007669"/>
    <property type="project" value="UniProtKB-EC"/>
</dbReference>
<evidence type="ECO:0000256" key="2">
    <source>
        <dbReference type="ARBA" id="ARBA00004389"/>
    </source>
</evidence>
<proteinExistence type="inferred from homology"/>
<dbReference type="GO" id="GO:0034899">
    <property type="term" value="F:trimethylamine monooxygenase activity"/>
    <property type="evidence" value="ECO:0007669"/>
    <property type="project" value="UniProtKB-EC"/>
</dbReference>
<comment type="catalytic activity">
    <reaction evidence="25">
        <text>hexan-3-one + NADPH + O2 + H(+) = ethyl butanoate + NADP(+) + H2O</text>
        <dbReference type="Rhea" id="RHEA:54844"/>
        <dbReference type="ChEBI" id="CHEBI:15377"/>
        <dbReference type="ChEBI" id="CHEBI:15378"/>
        <dbReference type="ChEBI" id="CHEBI:15379"/>
        <dbReference type="ChEBI" id="CHEBI:57783"/>
        <dbReference type="ChEBI" id="CHEBI:58349"/>
        <dbReference type="ChEBI" id="CHEBI:88764"/>
        <dbReference type="ChEBI" id="CHEBI:89891"/>
    </reaction>
    <physiologicalReaction direction="left-to-right" evidence="25">
        <dbReference type="Rhea" id="RHEA:54845"/>
    </physiologicalReaction>
</comment>
<evidence type="ECO:0000256" key="13">
    <source>
        <dbReference type="ARBA" id="ARBA00022989"/>
    </source>
</evidence>